<dbReference type="STRING" id="1046627.BZARG_3008"/>
<dbReference type="AlphaFoldDB" id="G2EFY8"/>
<reference evidence="2 3" key="1">
    <citation type="journal article" date="2008" name="Int. J. Syst. Evol. Microbiol.">
        <title>Bizionia argentinensis sp. nov., isolated from surface marine water in Antarctica.</title>
        <authorList>
            <person name="Bercovich A."/>
            <person name="Vazquez S.C."/>
            <person name="Yankilevich P."/>
            <person name="Coria S.H."/>
            <person name="Foti M."/>
            <person name="Hernandez E."/>
            <person name="Vidal A."/>
            <person name="Ruberto L."/>
            <person name="Melo C."/>
            <person name="Marenssi S."/>
            <person name="Criscuolo M."/>
            <person name="Memoli M."/>
            <person name="Arguelles M."/>
            <person name="Mac Cormack W.P."/>
        </authorList>
    </citation>
    <scope>NUCLEOTIDE SEQUENCE [LARGE SCALE GENOMIC DNA]</scope>
    <source>
        <strain evidence="2 3">JUB59</strain>
    </source>
</reference>
<comment type="caution">
    <text evidence="2">The sequence shown here is derived from an EMBL/GenBank/DDBJ whole genome shotgun (WGS) entry which is preliminary data.</text>
</comment>
<keyword evidence="3" id="KW-1185">Reference proteome</keyword>
<feature type="transmembrane region" description="Helical" evidence="1">
    <location>
        <begin position="70"/>
        <end position="91"/>
    </location>
</feature>
<dbReference type="EMBL" id="AFXZ01000048">
    <property type="protein sequence ID" value="EGV42652.2"/>
    <property type="molecule type" value="Genomic_DNA"/>
</dbReference>
<dbReference type="eggNOG" id="ENOG50330RI">
    <property type="taxonomic scope" value="Bacteria"/>
</dbReference>
<evidence type="ECO:0000313" key="3">
    <source>
        <dbReference type="Proteomes" id="UP000003730"/>
    </source>
</evidence>
<name>G2EFY8_9FLAO</name>
<sequence>MNRFGAILLFYKPYVLWSLGVTLFLISVDSDFIVICAAKLFLLTFLWYFLSETTAKRKLIFYKNLGISTLKLFSVLYIIDILITSLFFKVFNVFI</sequence>
<feature type="transmembrane region" description="Helical" evidence="1">
    <location>
        <begin position="7"/>
        <end position="26"/>
    </location>
</feature>
<accession>G2EFY8</accession>
<keyword evidence="1" id="KW-0812">Transmembrane</keyword>
<dbReference type="Proteomes" id="UP000003730">
    <property type="component" value="Unassembled WGS sequence"/>
</dbReference>
<evidence type="ECO:0000256" key="1">
    <source>
        <dbReference type="SAM" id="Phobius"/>
    </source>
</evidence>
<proteinExistence type="predicted"/>
<keyword evidence="1" id="KW-1133">Transmembrane helix</keyword>
<protein>
    <submittedName>
        <fullName evidence="2">Uncharacterized protein</fullName>
    </submittedName>
</protein>
<gene>
    <name evidence="2" type="ORF">BZARG_3008</name>
</gene>
<evidence type="ECO:0000313" key="2">
    <source>
        <dbReference type="EMBL" id="EGV42652.2"/>
    </source>
</evidence>
<keyword evidence="1" id="KW-0472">Membrane</keyword>
<organism evidence="2 3">
    <name type="scientific">Bizionia argentinensis JUB59</name>
    <dbReference type="NCBI Taxonomy" id="1046627"/>
    <lineage>
        <taxon>Bacteria</taxon>
        <taxon>Pseudomonadati</taxon>
        <taxon>Bacteroidota</taxon>
        <taxon>Flavobacteriia</taxon>
        <taxon>Flavobacteriales</taxon>
        <taxon>Flavobacteriaceae</taxon>
        <taxon>Bizionia</taxon>
    </lineage>
</organism>
<feature type="transmembrane region" description="Helical" evidence="1">
    <location>
        <begin position="32"/>
        <end position="50"/>
    </location>
</feature>